<organism evidence="4 5">
    <name type="scientific">Rubrobacter xylanophilus</name>
    <dbReference type="NCBI Taxonomy" id="49319"/>
    <lineage>
        <taxon>Bacteria</taxon>
        <taxon>Bacillati</taxon>
        <taxon>Actinomycetota</taxon>
        <taxon>Rubrobacteria</taxon>
        <taxon>Rubrobacterales</taxon>
        <taxon>Rubrobacteraceae</taxon>
        <taxon>Rubrobacter</taxon>
    </lineage>
</organism>
<dbReference type="AlphaFoldDB" id="A0A510HHK7"/>
<evidence type="ECO:0000259" key="3">
    <source>
        <dbReference type="Pfam" id="PF00188"/>
    </source>
</evidence>
<dbReference type="Gene3D" id="3.40.33.10">
    <property type="entry name" value="CAP"/>
    <property type="match status" value="1"/>
</dbReference>
<dbReference type="Pfam" id="PF00188">
    <property type="entry name" value="CAP"/>
    <property type="match status" value="1"/>
</dbReference>
<feature type="chain" id="PRO_5038413012" description="SCP domain-containing protein" evidence="2">
    <location>
        <begin position="25"/>
        <end position="337"/>
    </location>
</feature>
<feature type="signal peptide" evidence="2">
    <location>
        <begin position="1"/>
        <end position="24"/>
    </location>
</feature>
<evidence type="ECO:0000256" key="1">
    <source>
        <dbReference type="SAM" id="MobiDB-lite"/>
    </source>
</evidence>
<sequence>MRFLLRWLVVPLVALLAAVATFPAAPGAAAQAYDGEELEVLRLINGYRQQNGLEPLLLSDTLSVAAERHSEDMSRYGFFAHDTYASSYYPAGAEPWDRMAAEGYDYNTYRGENIAVGYETAEAAFEAWRNSPSHNAAMLDGRYRVVGIGRVYDPSSAYGWYWTTDFGAVVDPSAHEPGEPPGRRAEKRGLRDRSGIENGGMDGQRVWRQRAKDGARLILRAGYARLGDYDDGRDELSQRIRYERGARLSFRLRVLPRGGLPDGDRLAVRLTDGEGRALALLGRYGPSSFPAGRWVREDLRLPDRLAGRDLRLSFYAVTDGGRLTAFHLDGVRLRSSP</sequence>
<name>A0A510HHK7_9ACTN</name>
<dbReference type="InterPro" id="IPR035940">
    <property type="entry name" value="CAP_sf"/>
</dbReference>
<dbReference type="PANTHER" id="PTHR31157">
    <property type="entry name" value="SCP DOMAIN-CONTAINING PROTEIN"/>
    <property type="match status" value="1"/>
</dbReference>
<keyword evidence="2" id="KW-0732">Signal</keyword>
<feature type="region of interest" description="Disordered" evidence="1">
    <location>
        <begin position="172"/>
        <end position="203"/>
    </location>
</feature>
<dbReference type="InterPro" id="IPR014044">
    <property type="entry name" value="CAP_dom"/>
</dbReference>
<evidence type="ECO:0000313" key="4">
    <source>
        <dbReference type="EMBL" id="BBL78745.1"/>
    </source>
</evidence>
<keyword evidence="5" id="KW-1185">Reference proteome</keyword>
<evidence type="ECO:0000256" key="2">
    <source>
        <dbReference type="SAM" id="SignalP"/>
    </source>
</evidence>
<dbReference type="CDD" id="cd05379">
    <property type="entry name" value="CAP_bacterial"/>
    <property type="match status" value="1"/>
</dbReference>
<dbReference type="PANTHER" id="PTHR31157:SF1">
    <property type="entry name" value="SCP DOMAIN-CONTAINING PROTEIN"/>
    <property type="match status" value="1"/>
</dbReference>
<proteinExistence type="predicted"/>
<dbReference type="RefSeq" id="WP_172620643.1">
    <property type="nucleotide sequence ID" value="NZ_AP019791.1"/>
</dbReference>
<evidence type="ECO:0000313" key="5">
    <source>
        <dbReference type="Proteomes" id="UP000318065"/>
    </source>
</evidence>
<dbReference type="SUPFAM" id="SSF55797">
    <property type="entry name" value="PR-1-like"/>
    <property type="match status" value="1"/>
</dbReference>
<feature type="domain" description="SCP" evidence="3">
    <location>
        <begin position="41"/>
        <end position="166"/>
    </location>
</feature>
<dbReference type="Proteomes" id="UP000318065">
    <property type="component" value="Chromosome"/>
</dbReference>
<protein>
    <recommendedName>
        <fullName evidence="3">SCP domain-containing protein</fullName>
    </recommendedName>
</protein>
<feature type="compositionally biased region" description="Basic and acidic residues" evidence="1">
    <location>
        <begin position="173"/>
        <end position="195"/>
    </location>
</feature>
<accession>A0A510HHK7</accession>
<reference evidence="4" key="1">
    <citation type="journal article" date="2019" name="Microbiol. Resour. Announc.">
        <title>Complete Genome Sequence of Rubrobacter xylanophilus Strain AA3-22, Isolated from Arima Onsen in Japan.</title>
        <authorList>
            <person name="Tomariguchi N."/>
            <person name="Miyazaki K."/>
        </authorList>
    </citation>
    <scope>NUCLEOTIDE SEQUENCE [LARGE SCALE GENOMIC DNA]</scope>
    <source>
        <strain evidence="4">AA3-22</strain>
    </source>
</reference>
<gene>
    <name evidence="4" type="ORF">RxyAA322_05990</name>
</gene>
<dbReference type="EMBL" id="AP019791">
    <property type="protein sequence ID" value="BBL78745.1"/>
    <property type="molecule type" value="Genomic_DNA"/>
</dbReference>